<dbReference type="OrthoDB" id="3647024at2759"/>
<protein>
    <submittedName>
        <fullName evidence="2">Uncharacterized protein</fullName>
    </submittedName>
</protein>
<sequence>MAVESASMQGEAALDAPPNKKTTTPVPALNDKLRIKRLQELLETISQQLGSSSGHSPIPNNLNHQAHPEEEEEAKTLECPISSPNTTIHTTPPATTSPPLLNLLSSALTKTTTLFAITPPRSPRAENQLSYNLTVNAKYRAHMDNAPERAVELEKDLRGIVTDVEELVPLVEECKAVVAEMAGGESGDVATGGPCSVAKGMRAQAFVTSEPDEYFAKRGVVVAEGIGEDGMTLEERMGRAEIKSRSFV</sequence>
<accession>A0A9Q9EHS1</accession>
<organism evidence="2 3">
    <name type="scientific">Septoria linicola</name>
    <dbReference type="NCBI Taxonomy" id="215465"/>
    <lineage>
        <taxon>Eukaryota</taxon>
        <taxon>Fungi</taxon>
        <taxon>Dikarya</taxon>
        <taxon>Ascomycota</taxon>
        <taxon>Pezizomycotina</taxon>
        <taxon>Dothideomycetes</taxon>
        <taxon>Dothideomycetidae</taxon>
        <taxon>Mycosphaerellales</taxon>
        <taxon>Mycosphaerellaceae</taxon>
        <taxon>Septoria</taxon>
    </lineage>
</organism>
<evidence type="ECO:0000313" key="3">
    <source>
        <dbReference type="Proteomes" id="UP001056384"/>
    </source>
</evidence>
<feature type="compositionally biased region" description="Polar residues" evidence="1">
    <location>
        <begin position="48"/>
        <end position="64"/>
    </location>
</feature>
<keyword evidence="3" id="KW-1185">Reference proteome</keyword>
<evidence type="ECO:0000256" key="1">
    <source>
        <dbReference type="SAM" id="MobiDB-lite"/>
    </source>
</evidence>
<evidence type="ECO:0000313" key="2">
    <source>
        <dbReference type="EMBL" id="USW50252.1"/>
    </source>
</evidence>
<dbReference type="EMBL" id="CP099419">
    <property type="protein sequence ID" value="USW50252.1"/>
    <property type="molecule type" value="Genomic_DNA"/>
</dbReference>
<gene>
    <name evidence="2" type="ORF">Slin15195_G035710</name>
</gene>
<reference evidence="2" key="1">
    <citation type="submission" date="2022-06" db="EMBL/GenBank/DDBJ databases">
        <title>Complete genome sequences of two strains of the flax pathogen Septoria linicola.</title>
        <authorList>
            <person name="Lapalu N."/>
            <person name="Simon A."/>
            <person name="Demenou B."/>
            <person name="Paumier D."/>
            <person name="Guillot M.-P."/>
            <person name="Gout L."/>
            <person name="Valade R."/>
        </authorList>
    </citation>
    <scope>NUCLEOTIDE SEQUENCE</scope>
    <source>
        <strain evidence="2">SE15195</strain>
    </source>
</reference>
<feature type="region of interest" description="Disordered" evidence="1">
    <location>
        <begin position="1"/>
        <end position="31"/>
    </location>
</feature>
<dbReference type="AlphaFoldDB" id="A0A9Q9EHS1"/>
<dbReference type="Proteomes" id="UP001056384">
    <property type="component" value="Chromosome 2"/>
</dbReference>
<feature type="region of interest" description="Disordered" evidence="1">
    <location>
        <begin position="48"/>
        <end position="75"/>
    </location>
</feature>
<name>A0A9Q9EHS1_9PEZI</name>
<proteinExistence type="predicted"/>